<protein>
    <submittedName>
        <fullName evidence="3">Uncharacterized protein</fullName>
    </submittedName>
</protein>
<organism evidence="3 4">
    <name type="scientific">Lysobacter enzymogenes</name>
    <dbReference type="NCBI Taxonomy" id="69"/>
    <lineage>
        <taxon>Bacteria</taxon>
        <taxon>Pseudomonadati</taxon>
        <taxon>Pseudomonadota</taxon>
        <taxon>Gammaproteobacteria</taxon>
        <taxon>Lysobacterales</taxon>
        <taxon>Lysobacteraceae</taxon>
        <taxon>Lysobacter</taxon>
    </lineage>
</organism>
<dbReference type="Proteomes" id="UP000218824">
    <property type="component" value="Chromosome"/>
</dbReference>
<feature type="region of interest" description="Disordered" evidence="1">
    <location>
        <begin position="1"/>
        <end position="24"/>
    </location>
</feature>
<keyword evidence="2" id="KW-1133">Transmembrane helix</keyword>
<keyword evidence="2" id="KW-0812">Transmembrane</keyword>
<dbReference type="KEGG" id="lem:LEN_1240"/>
<reference evidence="3 4" key="1">
    <citation type="journal article" date="2017" name="DNA Res.">
        <title>Complete genome sequence and expression profile of the commercial lytic enzyme producer Lysobacter enzymogenes M497-1.</title>
        <authorList>
            <person name="Takami H."/>
            <person name="Toyoda A."/>
            <person name="Uchiyama I."/>
            <person name="Itoh T."/>
            <person name="Takaki Y."/>
            <person name="Arai W."/>
            <person name="Nishi S."/>
            <person name="Kawai M."/>
            <person name="Shinya K."/>
            <person name="Ikeda H."/>
        </authorList>
    </citation>
    <scope>NUCLEOTIDE SEQUENCE [LARGE SCALE GENOMIC DNA]</scope>
    <source>
        <strain evidence="3 4">M497-1</strain>
    </source>
</reference>
<proteinExistence type="predicted"/>
<accession>A0AAU9ACV5</accession>
<feature type="transmembrane region" description="Helical" evidence="2">
    <location>
        <begin position="41"/>
        <end position="59"/>
    </location>
</feature>
<evidence type="ECO:0000313" key="3">
    <source>
        <dbReference type="EMBL" id="BAV96727.1"/>
    </source>
</evidence>
<evidence type="ECO:0000256" key="1">
    <source>
        <dbReference type="SAM" id="MobiDB-lite"/>
    </source>
</evidence>
<dbReference type="RefSeq" id="WP_096377063.1">
    <property type="nucleotide sequence ID" value="NZ_AP014940.1"/>
</dbReference>
<sequence>MKPTETPPPVPAEPPPGTGGPNRRLAAEIDAREYRQRRPDLMLLMGCAVIVVLVLVEIVRTHLDTSGAAATAEAERSVAAPAASAATPSPNAATQVMDRVFETALADLKARSASDVEAQRQTVAYRAMLAGTIAKAKLALDIDAFQCGPRLCMGSVRGDASAYAALHAALVSASPLPVYDLTDQPGARERADGPHRFMFSIEASAGETDAPAPKP</sequence>
<evidence type="ECO:0000256" key="2">
    <source>
        <dbReference type="SAM" id="Phobius"/>
    </source>
</evidence>
<dbReference type="GeneID" id="83063116"/>
<gene>
    <name evidence="3" type="ORF">LEN_1240</name>
</gene>
<keyword evidence="2" id="KW-0472">Membrane</keyword>
<name>A0AAU9ACV5_LYSEN</name>
<evidence type="ECO:0000313" key="4">
    <source>
        <dbReference type="Proteomes" id="UP000218824"/>
    </source>
</evidence>
<dbReference type="AlphaFoldDB" id="A0AAU9ACV5"/>
<dbReference type="EMBL" id="AP014940">
    <property type="protein sequence ID" value="BAV96727.1"/>
    <property type="molecule type" value="Genomic_DNA"/>
</dbReference>
<feature type="compositionally biased region" description="Pro residues" evidence="1">
    <location>
        <begin position="1"/>
        <end position="18"/>
    </location>
</feature>